<feature type="signal peptide" evidence="1">
    <location>
        <begin position="1"/>
        <end position="33"/>
    </location>
</feature>
<evidence type="ECO:0000259" key="2">
    <source>
        <dbReference type="Pfam" id="PF07883"/>
    </source>
</evidence>
<sequence>MSASTQHRPAFRRGAAFAAILAAGLVGVSGAQAGECPADQRLADARPAATHPANGVTDTVIASIELSREPAAIQDRKFRMRRLVIQPGGTVPWHSHGDRPALIYIVEGAIVEYASNCAVPITHRAGDVASETHATSHWWRNHTNRRVVLISADLLRDPNDRNM</sequence>
<dbReference type="InterPro" id="IPR014710">
    <property type="entry name" value="RmlC-like_jellyroll"/>
</dbReference>
<dbReference type="Proteomes" id="UP000661507">
    <property type="component" value="Unassembled WGS sequence"/>
</dbReference>
<dbReference type="AlphaFoldDB" id="A0A917L6I0"/>
<gene>
    <name evidence="3" type="ORF">GCM10011320_57060</name>
</gene>
<evidence type="ECO:0000313" key="4">
    <source>
        <dbReference type="Proteomes" id="UP000661507"/>
    </source>
</evidence>
<keyword evidence="4" id="KW-1185">Reference proteome</keyword>
<keyword evidence="1" id="KW-0732">Signal</keyword>
<accession>A0A917L6I0</accession>
<dbReference type="InterPro" id="IPR013096">
    <property type="entry name" value="Cupin_2"/>
</dbReference>
<protein>
    <submittedName>
        <fullName evidence="3">Cupin</fullName>
    </submittedName>
</protein>
<dbReference type="InterPro" id="IPR011051">
    <property type="entry name" value="RmlC_Cupin_sf"/>
</dbReference>
<organism evidence="3 4">
    <name type="scientific">Neoroseomonas lacus</name>
    <dbReference type="NCBI Taxonomy" id="287609"/>
    <lineage>
        <taxon>Bacteria</taxon>
        <taxon>Pseudomonadati</taxon>
        <taxon>Pseudomonadota</taxon>
        <taxon>Alphaproteobacteria</taxon>
        <taxon>Acetobacterales</taxon>
        <taxon>Acetobacteraceae</taxon>
        <taxon>Neoroseomonas</taxon>
    </lineage>
</organism>
<evidence type="ECO:0000256" key="1">
    <source>
        <dbReference type="SAM" id="SignalP"/>
    </source>
</evidence>
<dbReference type="Gene3D" id="2.60.120.10">
    <property type="entry name" value="Jelly Rolls"/>
    <property type="match status" value="1"/>
</dbReference>
<feature type="chain" id="PRO_5037692247" evidence="1">
    <location>
        <begin position="34"/>
        <end position="163"/>
    </location>
</feature>
<dbReference type="RefSeq" id="WP_188973306.1">
    <property type="nucleotide sequence ID" value="NZ_BMKW01000022.1"/>
</dbReference>
<reference evidence="3" key="2">
    <citation type="submission" date="2020-09" db="EMBL/GenBank/DDBJ databases">
        <authorList>
            <person name="Sun Q."/>
            <person name="Zhou Y."/>
        </authorList>
    </citation>
    <scope>NUCLEOTIDE SEQUENCE</scope>
    <source>
        <strain evidence="3">CGMCC 1.3617</strain>
    </source>
</reference>
<comment type="caution">
    <text evidence="3">The sequence shown here is derived from an EMBL/GenBank/DDBJ whole genome shotgun (WGS) entry which is preliminary data.</text>
</comment>
<feature type="domain" description="Cupin type-2" evidence="2">
    <location>
        <begin position="83"/>
        <end position="151"/>
    </location>
</feature>
<evidence type="ECO:0000313" key="3">
    <source>
        <dbReference type="EMBL" id="GGJ42083.1"/>
    </source>
</evidence>
<proteinExistence type="predicted"/>
<name>A0A917L6I0_9PROT</name>
<dbReference type="SUPFAM" id="SSF51182">
    <property type="entry name" value="RmlC-like cupins"/>
    <property type="match status" value="1"/>
</dbReference>
<dbReference type="Pfam" id="PF07883">
    <property type="entry name" value="Cupin_2"/>
    <property type="match status" value="1"/>
</dbReference>
<dbReference type="EMBL" id="BMKW01000022">
    <property type="protein sequence ID" value="GGJ42083.1"/>
    <property type="molecule type" value="Genomic_DNA"/>
</dbReference>
<reference evidence="3" key="1">
    <citation type="journal article" date="2014" name="Int. J. Syst. Evol. Microbiol.">
        <title>Complete genome sequence of Corynebacterium casei LMG S-19264T (=DSM 44701T), isolated from a smear-ripened cheese.</title>
        <authorList>
            <consortium name="US DOE Joint Genome Institute (JGI-PGF)"/>
            <person name="Walter F."/>
            <person name="Albersmeier A."/>
            <person name="Kalinowski J."/>
            <person name="Ruckert C."/>
        </authorList>
    </citation>
    <scope>NUCLEOTIDE SEQUENCE</scope>
    <source>
        <strain evidence="3">CGMCC 1.3617</strain>
    </source>
</reference>